<feature type="domain" description="Bacterial Ig" evidence="5">
    <location>
        <begin position="1650"/>
        <end position="1719"/>
    </location>
</feature>
<organism evidence="8 9">
    <name type="scientific">Variovorax guangxiensis</name>
    <dbReference type="NCBI Taxonomy" id="1775474"/>
    <lineage>
        <taxon>Bacteria</taxon>
        <taxon>Pseudomonadati</taxon>
        <taxon>Pseudomonadota</taxon>
        <taxon>Betaproteobacteria</taxon>
        <taxon>Burkholderiales</taxon>
        <taxon>Comamonadaceae</taxon>
        <taxon>Variovorax</taxon>
    </lineage>
</organism>
<feature type="domain" description="Bacterial Ig-like" evidence="6">
    <location>
        <begin position="3230"/>
        <end position="3308"/>
    </location>
</feature>
<feature type="compositionally biased region" description="Polar residues" evidence="4">
    <location>
        <begin position="4939"/>
        <end position="4948"/>
    </location>
</feature>
<feature type="domain" description="Bacterial Ig" evidence="5">
    <location>
        <begin position="1068"/>
        <end position="1145"/>
    </location>
</feature>
<name>A0A840FFU8_9BURK</name>
<dbReference type="Pfam" id="PF00353">
    <property type="entry name" value="HemolysinCabind"/>
    <property type="match status" value="1"/>
</dbReference>
<dbReference type="Pfam" id="PF19077">
    <property type="entry name" value="Big_13"/>
    <property type="match status" value="22"/>
</dbReference>
<evidence type="ECO:0000259" key="7">
    <source>
        <dbReference type="Pfam" id="PF22783"/>
    </source>
</evidence>
<feature type="domain" description="Bacterial Ig-like" evidence="6">
    <location>
        <begin position="3842"/>
        <end position="3937"/>
    </location>
</feature>
<feature type="region of interest" description="Disordered" evidence="4">
    <location>
        <begin position="2365"/>
        <end position="2389"/>
    </location>
</feature>
<feature type="compositionally biased region" description="Polar residues" evidence="4">
    <location>
        <begin position="1218"/>
        <end position="1228"/>
    </location>
</feature>
<feature type="domain" description="Bacterial Ig" evidence="5">
    <location>
        <begin position="987"/>
        <end position="1063"/>
    </location>
</feature>
<comment type="caution">
    <text evidence="8">The sequence shown here is derived from an EMBL/GenBank/DDBJ whole genome shotgun (WGS) entry which is preliminary data.</text>
</comment>
<feature type="domain" description="Bacterial Ig" evidence="5">
    <location>
        <begin position="1486"/>
        <end position="1555"/>
    </location>
</feature>
<dbReference type="GO" id="GO:0007160">
    <property type="term" value="P:cell-matrix adhesion"/>
    <property type="evidence" value="ECO:0007669"/>
    <property type="project" value="TreeGrafter"/>
</dbReference>
<feature type="domain" description="Bacterial Ig" evidence="5">
    <location>
        <begin position="330"/>
        <end position="408"/>
    </location>
</feature>
<feature type="domain" description="Bacterial Ig" evidence="5">
    <location>
        <begin position="176"/>
        <end position="244"/>
    </location>
</feature>
<feature type="compositionally biased region" description="Low complexity" evidence="4">
    <location>
        <begin position="319"/>
        <end position="335"/>
    </location>
</feature>
<feature type="compositionally biased region" description="Polar residues" evidence="4">
    <location>
        <begin position="6191"/>
        <end position="6205"/>
    </location>
</feature>
<dbReference type="SMART" id="SM00191">
    <property type="entry name" value="Int_alpha"/>
    <property type="match status" value="6"/>
</dbReference>
<feature type="domain" description="Bacterial Ig-like" evidence="6">
    <location>
        <begin position="5902"/>
        <end position="5990"/>
    </location>
</feature>
<feature type="compositionally biased region" description="Polar residues" evidence="4">
    <location>
        <begin position="1156"/>
        <end position="1167"/>
    </location>
</feature>
<dbReference type="NCBIfam" id="NF033510">
    <property type="entry name" value="Ca_tandemer"/>
    <property type="match status" value="41"/>
</dbReference>
<feature type="domain" description="Bacterial Ig" evidence="5">
    <location>
        <begin position="1395"/>
        <end position="1473"/>
    </location>
</feature>
<keyword evidence="2" id="KW-0677">Repeat</keyword>
<feature type="region of interest" description="Disordered" evidence="4">
    <location>
        <begin position="134"/>
        <end position="170"/>
    </location>
</feature>
<feature type="compositionally biased region" description="Low complexity" evidence="4">
    <location>
        <begin position="403"/>
        <end position="412"/>
    </location>
</feature>
<feature type="domain" description="Bacterial Ig-like" evidence="6">
    <location>
        <begin position="4175"/>
        <end position="4263"/>
    </location>
</feature>
<feature type="compositionally biased region" description="Polar residues" evidence="4">
    <location>
        <begin position="1132"/>
        <end position="1142"/>
    </location>
</feature>
<feature type="domain" description="Bacterial Ig-like" evidence="6">
    <location>
        <begin position="3431"/>
        <end position="3521"/>
    </location>
</feature>
<feature type="domain" description="Bacterial Ig" evidence="5">
    <location>
        <begin position="903"/>
        <end position="981"/>
    </location>
</feature>
<feature type="domain" description="Bacterial Ig-like" evidence="6">
    <location>
        <begin position="3338"/>
        <end position="3413"/>
    </location>
</feature>
<feature type="region of interest" description="Disordered" evidence="4">
    <location>
        <begin position="724"/>
        <end position="762"/>
    </location>
</feature>
<feature type="region of interest" description="Disordered" evidence="4">
    <location>
        <begin position="5799"/>
        <end position="5819"/>
    </location>
</feature>
<feature type="domain" description="Bacterial Ig" evidence="5">
    <location>
        <begin position="822"/>
        <end position="899"/>
    </location>
</feature>
<feature type="region of interest" description="Disordered" evidence="4">
    <location>
        <begin position="5677"/>
        <end position="5702"/>
    </location>
</feature>
<feature type="compositionally biased region" description="Polar residues" evidence="4">
    <location>
        <begin position="972"/>
        <end position="985"/>
    </location>
</feature>
<dbReference type="InterPro" id="IPR048051">
    <property type="entry name" value="BapA-like_prefix-like"/>
</dbReference>
<feature type="region of interest" description="Disordered" evidence="4">
    <location>
        <begin position="804"/>
        <end position="841"/>
    </location>
</feature>
<feature type="domain" description="Bacterial Ig" evidence="5">
    <location>
        <begin position="2133"/>
        <end position="2211"/>
    </location>
</feature>
<dbReference type="Proteomes" id="UP000524450">
    <property type="component" value="Unassembled WGS sequence"/>
</dbReference>
<evidence type="ECO:0000256" key="2">
    <source>
        <dbReference type="ARBA" id="ARBA00022737"/>
    </source>
</evidence>
<feature type="domain" description="Bacterial Ig-like" evidence="6">
    <location>
        <begin position="3117"/>
        <end position="3205"/>
    </location>
</feature>
<feature type="compositionally biased region" description="Low complexity" evidence="4">
    <location>
        <begin position="152"/>
        <end position="166"/>
    </location>
</feature>
<dbReference type="PANTHER" id="PTHR23220:SF133">
    <property type="entry name" value="INTEGRIN ALPHA-PS2"/>
    <property type="match status" value="1"/>
</dbReference>
<feature type="region of interest" description="Disordered" evidence="4">
    <location>
        <begin position="3118"/>
        <end position="3140"/>
    </location>
</feature>
<feature type="domain" description="Bacterial Ig" evidence="5">
    <location>
        <begin position="1969"/>
        <end position="2047"/>
    </location>
</feature>
<feature type="domain" description="Bacterial Ig" evidence="5">
    <location>
        <begin position="2306"/>
        <end position="2375"/>
    </location>
</feature>
<evidence type="ECO:0008006" key="10">
    <source>
        <dbReference type="Google" id="ProtNLM"/>
    </source>
</evidence>
<feature type="region of interest" description="Disordered" evidence="4">
    <location>
        <begin position="1132"/>
        <end position="1167"/>
    </location>
</feature>
<feature type="domain" description="Bacterial Ig-like" evidence="6">
    <location>
        <begin position="3545"/>
        <end position="3625"/>
    </location>
</feature>
<feature type="region of interest" description="Disordered" evidence="4">
    <location>
        <begin position="319"/>
        <end position="344"/>
    </location>
</feature>
<dbReference type="GO" id="GO:0007229">
    <property type="term" value="P:integrin-mediated signaling pathway"/>
    <property type="evidence" value="ECO:0007669"/>
    <property type="project" value="TreeGrafter"/>
</dbReference>
<feature type="region of interest" description="Disordered" evidence="4">
    <location>
        <begin position="5363"/>
        <end position="5386"/>
    </location>
</feature>
<dbReference type="InterPro" id="IPR011049">
    <property type="entry name" value="Serralysin-like_metalloprot_C"/>
</dbReference>
<dbReference type="GO" id="GO:0098609">
    <property type="term" value="P:cell-cell adhesion"/>
    <property type="evidence" value="ECO:0007669"/>
    <property type="project" value="TreeGrafter"/>
</dbReference>
<proteinExistence type="predicted"/>
<dbReference type="GO" id="GO:0005178">
    <property type="term" value="F:integrin binding"/>
    <property type="evidence" value="ECO:0007669"/>
    <property type="project" value="TreeGrafter"/>
</dbReference>
<feature type="compositionally biased region" description="Polar residues" evidence="4">
    <location>
        <begin position="828"/>
        <end position="841"/>
    </location>
</feature>
<feature type="domain" description="Bacterial Ig" evidence="5">
    <location>
        <begin position="1314"/>
        <end position="1391"/>
    </location>
</feature>
<feature type="region of interest" description="Disordered" evidence="4">
    <location>
        <begin position="968"/>
        <end position="998"/>
    </location>
</feature>
<feature type="domain" description="Bacterial Ig" evidence="5">
    <location>
        <begin position="1806"/>
        <end position="1882"/>
    </location>
</feature>
<accession>A0A840FFU8</accession>
<dbReference type="InterPro" id="IPR044016">
    <property type="entry name" value="Big_13"/>
</dbReference>
<evidence type="ECO:0000256" key="1">
    <source>
        <dbReference type="ARBA" id="ARBA00022729"/>
    </source>
</evidence>
<feature type="domain" description="Biofilm-associated protein BapA-like prefix-like" evidence="7">
    <location>
        <begin position="1"/>
        <end position="122"/>
    </location>
</feature>
<feature type="region of interest" description="Disordered" evidence="4">
    <location>
        <begin position="2613"/>
        <end position="2639"/>
    </location>
</feature>
<feature type="domain" description="Bacterial Ig-like" evidence="6">
    <location>
        <begin position="4058"/>
        <end position="4155"/>
    </location>
</feature>
<feature type="compositionally biased region" description="Polar residues" evidence="4">
    <location>
        <begin position="498"/>
        <end position="513"/>
    </location>
</feature>
<feature type="region of interest" description="Disordered" evidence="4">
    <location>
        <begin position="4179"/>
        <end position="4199"/>
    </location>
</feature>
<feature type="region of interest" description="Disordered" evidence="4">
    <location>
        <begin position="483"/>
        <end position="513"/>
    </location>
</feature>
<feature type="domain" description="Bacterial Ig" evidence="5">
    <location>
        <begin position="248"/>
        <end position="326"/>
    </location>
</feature>
<feature type="domain" description="Bacterial Ig" evidence="5">
    <location>
        <begin position="1149"/>
        <end position="1227"/>
    </location>
</feature>
<feature type="domain" description="Bacterial Ig-like" evidence="6">
    <location>
        <begin position="5794"/>
        <end position="5882"/>
    </location>
</feature>
<dbReference type="InterPro" id="IPR018511">
    <property type="entry name" value="Hemolysin-typ_Ca-bd_CS"/>
</dbReference>
<protein>
    <recommendedName>
        <fullName evidence="10">BapA prefix-like domain-containing protein</fullName>
    </recommendedName>
</protein>
<feature type="region of interest" description="Disordered" evidence="4">
    <location>
        <begin position="5907"/>
        <end position="5927"/>
    </location>
</feature>
<evidence type="ECO:0000313" key="9">
    <source>
        <dbReference type="Proteomes" id="UP000524450"/>
    </source>
</evidence>
<feature type="domain" description="Bacterial Ig-like" evidence="6">
    <location>
        <begin position="3753"/>
        <end position="3831"/>
    </location>
</feature>
<feature type="compositionally biased region" description="Polar residues" evidence="4">
    <location>
        <begin position="2284"/>
        <end position="2293"/>
    </location>
</feature>
<feature type="domain" description="Bacterial Ig" evidence="5">
    <location>
        <begin position="2051"/>
        <end position="2129"/>
    </location>
</feature>
<dbReference type="SUPFAM" id="SSF69318">
    <property type="entry name" value="Integrin alpha N-terminal domain"/>
    <property type="match status" value="1"/>
</dbReference>
<feature type="domain" description="Bacterial Ig" evidence="5">
    <location>
        <begin position="1887"/>
        <end position="1965"/>
    </location>
</feature>
<evidence type="ECO:0000313" key="8">
    <source>
        <dbReference type="EMBL" id="MBB4219274.1"/>
    </source>
</evidence>
<keyword evidence="3" id="KW-0325">Glycoprotein</keyword>
<feature type="compositionally biased region" description="Polar residues" evidence="4">
    <location>
        <begin position="5685"/>
        <end position="5702"/>
    </location>
</feature>
<feature type="region of interest" description="Disordered" evidence="4">
    <location>
        <begin position="1380"/>
        <end position="1406"/>
    </location>
</feature>
<feature type="region of interest" description="Disordered" evidence="4">
    <location>
        <begin position="398"/>
        <end position="428"/>
    </location>
</feature>
<feature type="domain" description="Bacterial Ig" evidence="5">
    <location>
        <begin position="1568"/>
        <end position="1637"/>
    </location>
</feature>
<feature type="domain" description="Bacterial Ig" evidence="5">
    <location>
        <begin position="2707"/>
        <end position="2785"/>
    </location>
</feature>
<dbReference type="PROSITE" id="PS51470">
    <property type="entry name" value="FG_GAP"/>
    <property type="match status" value="2"/>
</dbReference>
<dbReference type="InterPro" id="IPR013519">
    <property type="entry name" value="Int_alpha_beta-p"/>
</dbReference>
<feature type="domain" description="Bacterial Ig" evidence="5">
    <location>
        <begin position="1732"/>
        <end position="1801"/>
    </location>
</feature>
<feature type="domain" description="Bacterial Ig-like" evidence="6">
    <location>
        <begin position="4827"/>
        <end position="4914"/>
    </location>
</feature>
<feature type="region of interest" description="Disordered" evidence="4">
    <location>
        <begin position="2695"/>
        <end position="2721"/>
    </location>
</feature>
<dbReference type="Pfam" id="PF01839">
    <property type="entry name" value="FG-GAP"/>
    <property type="match status" value="2"/>
</dbReference>
<evidence type="ECO:0000256" key="4">
    <source>
        <dbReference type="SAM" id="MobiDB-lite"/>
    </source>
</evidence>
<sequence>MISLKVVSKRSGDGTPVSVNEVFLKEAAVVRVGLSREQVKGMRRVGNDLVITSISGEVVTIREFFSSFDGHKSDLVLDDEKGGLWLTGFGEGQGELALNYSGIDAIEPLLLEQDFNFGVLPWLLGGGLAAAGAAGGGGGGGAGAGSAMALIPSPSTPLTSPSDASPPGRPTVNPTNARLITGTAQPGTTVRVTDNTGKEIGSATVEADGRYAVQPSSPPPHGTEIRVVAVDSAGNTSPEARTTVDSVAPPVPTIVPTNGTTIAGSAEPGAVVTATDGRGNVIGRTTAAQDGSYSIKPPTPLADRTTINVVATDAAGNASAPATTAADSTAPSSPTVNPSNGSTITGTAEAGAVVTVKDGSGKVIGSATAASNGAFSVTPTTPPADGATISVVATDPAGNASQPATATIDATPPATPKVNPTDGSPITGTAEAGAVVTITDDKGVLIGSTTAASNGVYSFTPTRPPANGVVIKVVASDAAGNTSKPATAVVDGTPPTPTVNLTNGSPITGTSEPDSVVTVTDSKGNLIGSTTTAADGTYSLVPANPPSDGTVIYVVAKDLAGNVGRPATTTVDSRPPDAPLVNATNGSVVAGTAEANSVVTVKDATGKLIGSTTADAAGKFSVAPAAQLADGTVLHVTAADAVGNVSAEGLATVDRVPPAAPSVDPTHGSAITGRAEPGSVVTVRDVSGNVIGSATVGSNGFYSVVPKTPPADGAVLRVTATDAAGNTGPETRTTVDGVPPARPTVDPTAGSLITGSAEPGSVVTARDGAGTLLGSATADSNGRYSIKPVAVPSHNTVLRVVATDPAGNDSPEARATVDSLPPSAPTVDPSSGRTISGTAESGSVVTVKDGAGKLVGSATADANGKFSLVPAMPLADGAQVSVVATDAAGNASSPATMVVDGTAPLAPVVNPTDGSRITGTAESGSVVTVKDGAGKLIGSATTDANGKFGITPATPVADGTTITAVATDRAGNASQPATATVDSTPPSRPSVDATNGSLITGSAEQGSIVTVRDGAGNLVGSAAADSNGRYSIKPATVPSHNTVLRATATDAAGNTSPETRATVDSELPAAPKVDPTNGGSITGTAEAGSLVTVKDGAGKLIGSATADANGNYSIKPTTQLPHDTELNVTATDAAGNTSQPARSTVDGKAPDAPKVNPSNGGAITGTSEAGSVVTAKDGAGKLIGSATADANGKFSIVPTTPAADGTTITAVATDRAGNASQPATTTVDGTPPSKPSVDATNGSLITGSAEQGSIVAIRDGAGNLVGSAAVDSNGRYSIKPATVPPHNTVLRATATDAAGNTSPETRATVDSELPAAPKVDPTNGGSIMGTAEAGTVVIVKDGAGKLIGSATADGNGNYSIKLATPLAHDTALNVTATDAAGNTSQPARATVDGQAPGAPTVKPTNGSLIAGTAEAGSVVTVKDGAGKLIGSATADGGGGYAIQPAVPPSDGTVLQVSATDAAGNTGPSANATVDAVPPGQPSIDPTNGKLISGFAEALSIVTVRDGAGNVIGSTTAAANGAYSIKPALVLADGTVLRAFATDAAGNASSEARGTVDGVVPVTPTISPTNGNRISGKAEAGSIVTVKDDAGNLIGSATAESNGTYTVTPATPPAHGTVLHVASTDAAGNTSPEARATVDRTALPAATINPTDGSPITGTAEPGSVVTVRDDAGKLIGSTTADSLGAYSITPAVTPPNGTVLHVVTTNAAGNASPEATATVDSVPPPAPIIEPSNGNMITGTAEPGSVVRVTDDTDKLIGSAIAAPNGAYSIKPAAVPAHGTVLRAVATDAAGNASPEARTTVDRVLPAAPKVDPSQGGVVTGTAEVGSVVRITDDAGNLIGSATAGNDGTYSIKPSATLPNGAVMRVTATDAAGNVSPETRAAVDSVAPAAPTVKPTNGNTVTGTAEAGSLVTVKDGAGNALGSATADGSGNYSIKPATAPAHDTVLQVTATDAAGNTSSPATAKVDAKAPDAPTIDPTHGDPITGRAEAGSVVTVKDGAGKVVGSATAGNDGTYTVTPSKPLEDGAKITAVATDAAGNASAAATATVDAVAPGRPTVEPTNGSTISGKAEAGSVVTVQDQAGKPIGSATADGNGNYAIKPATPLAHGTTLGVYATDAAGNTGPAATATVDSAAPNAPTVKPTSGDTITGTAEAGSVVTVKDAAGNLIGSATADGNGNYAVKPATPPAHDTALSVTATDAAGNTSVPATAKVDSKAPDAPTVKPTSGSTIAGTAEAGSLVTVKDSAGNLIGSATAGSNGEYAVTPARSLQDGVKISVVATDAAGNASQPATATVDNDPPARPTVDPTNGSLVTGKAEAGSVVTITDDAGKLIGSTTATTGGAYSFKPTTPPAHGTVLHVAATDAAGNSSPEARTTVNAVSPSAPAVNPTNGTTITGTAQAGSLVTVKDGAGNTIGSATADGSGNYSVKPATAPAHDTVLQVTATDAAGNISSPATAKVDAKAPDAPTIDPTHGDPITGRAEAGSVVTVKDGAGKVVGSATAAADGLYTVTPAKPLEDGAKITAVATDAAGNASTAATATVDAVAPGRPTVAPTNGASITGTAESGSLVTVKDSAGKPIGSATADANGNYTVKPATPVPHGTMLGVSATDAAGNTGPAATATVDSAAPNAPTVKPTSGSTITGTAEAGSLVLVKDGAGNSVGSATADGNGNYVVKPAMPLVHDTSLSVTATDAAGNTSAPATAKVDSKAPDAPTVKPTSGGTVAGTAEAGSVVTVRDDTGNLVGSATAGSNGEYSISPTTLLPHGTQLRVVATDATGNTSQAAAATVDSVAPVISISIVEDVNNDGFINASEKKADVTVKVTLVSGAAVGDEISLTDGTHMFSVKLSAADVSNGFVNVSFPNPAEGAAIRVSAISQDLAGNTSRPAETDSAILDTTAPATPASVSATDDAGPVQGAIGNGGSTDDATPTFAGNGATPGDIVRVYDGAALIGSATVKADGSWAFTPTGLGQGAHSITHTITDAAGNTSAASAPLGFIVDTAAVSVTVTKAGETRQGQQIKTRPAGFTDDVTPTIVGTATAGAVVTIKEGSKAIASTTADGAGNWNLVLPTQTEGAHSYKATAVNAAGTSSETSFSLTIDTTPPAVPAIASVVDDTGSVQGALASGAASDDTRPTLSGSGATPGDLITVFDNGSAIGSTTVQSDGRWSFTTASPTSPLGEGEHKLTVTATDPVGNQSQHSAAFVVNVDTTAPVRPDAVAGYVDNAGAVQNAASTATFTDDTTPGFRIASVAAGLTPSLYVDGNKVAATYDPATGTLTPVSPLAEGAHSIGYTLTDAAGNESPRSNDFRLTVDLTPPPALDSSLIQVLDDVGPVQGPLAAGAKTDDSKPEYIGKTDPAQVSVINVYDNGTLIGSTAVNADGSWRFTPDLPLALGAHSLTARAVDAAGNIGAATPASTFTLVGDPPAAPAIIGVIDDRGSVTGNVARDASTDDTTLTLNGTGTAGTVVTVYADGVAVGSTSVASNGTWSVTTSPLSGDGVKNLTAQAVDGAGQASPRTGLYPVVLDTTAPATPDTAVAFDDQGPVQGAIAAGATTDDTTPTFSGSGLKAGDTVRLYDGGALIGSFTAATDGAWSITPSTPLGRGTHRITHTVTDAAGNTSAASAVLDFTVDPSDVVVSIEQVADDQGGIKGNLAPGARTDDTTPSLVGKATAGAIVTVKEGSTVLGSTTADAGGNWRFTLPLQKEGTHSYTATAVNAAGKQGDATIALTIDTTAPEVPSIAGAADDVGLVQGPIANGGPTDDATPTLTGSGATPGDVIKVYDNGSVLGSTTVKADGSWSFTPTTPLTEGTHRLGATAVDPVGNESPQSGSFTVNVDTTAPTTKATLAAIGDDTGSSGGDFVTSDRTLVFTIKVDSAVEAGATVQVSLDNGKTWSDATPSGGGSYQFDNTAVPLADGSYTVLTRVVDAAGNTTQPSSQLVVIDTSGPTTGNAVDITAYTDDVAPNLGDYGSGTSTNDTTPVLKGTVSGLKAGDVVQIFEGSALLGTAAVNGTAWTFALPTLANGSRHTYVAVIADAAGNKGTSSADFSLAVNTAAPSQSVAIVSCTDDQAPQTGTFASGSTINDTSPLLNGTIGGTLNAGDTVVIYRDGVRLGTATLGGGTAWTFQDAGLVDGKSYSYTARIEDAAGNQSGASAAFALTIDQRAPTTAPVVESFVDDVAPVTGAIAQGGTTNDARPELKGSGAEPDGTVRIYDNGALIGTATADAAGKWSFTPEAGKELANGAHSLTTSSVDAAGNEGPQSAALAFTVDTLAPSQSTAIVSINDDRGALQGAVADGGFTDDAAPQVAGTVSAPLQAGEKVVVLRDGAVIGTAKMTDATHWSFDDTGLSDGRTYTYTARVEDAAGNRGAVSGSYAITVDTSVPTQAATISTVFDNADPVQGDVASGGTTNDSQPELRGTVSGSLASNEFVAVYRDGVRIGTASISGTSWSYTDTSGLANASSYSYTVRVEDAAGGGGTASSPYVITLKLSGPSTKASITAVNDDVDPQQGSVPKDGYTNDTAPQVTGTISAALQAGEKVVVLRDGKEIGFATMTDATHWSYADSGLSDGASYVYTARVQDAASNPGAESNAHSIRIDTAAPAATVKLVRAVDNVDPVSGDIPAGGTTNDDTPTLEGTLSGPLSGTERLNVFRNGLLAGVAKVTGTSWTFEDAGLASGTTYTYEARVMDAAGNAGAASNSLRFTVNTSGVTQTVQILRVDDQAAPVKANVPDGGTTNDTAPTLGGSISTALNTGDVVQVLRDGKVVGNATVTGTTWSFRDSGLSDGTTYSYAARVVNSGGNEGAKSAAYAITLDLVAPGQTAAITGYTDDQAPQQGSFASGSITNDTTPQLNGTLNAALATGEAVVIYRDGKRIGTATMSGATAWSFQDSGLADGATYSYTAKVEDAAGNEGQASAAFTLTIDRTAPATAPSIDSVMDATAPVVGPITSGSTTNETRPQMKGAGAEPNGTVKVYDNDALIGTAVADGSGKWSFTPEAGKPLANGAHSLSASSVDAAGNEGPRSAPLAFTVGTTAPTQAATITAISDDTGASANDFITSDTTLVVTVTLDAAAGTGEKVQVSLDNGTSWRDATLVSGNTYRLDNTAVPLAAGDHVFQARVVDAAGNAGKSTSQRVVIDTQHSAGIAIDIASISTDTGVASDFITSDTSLTLNGRLTGTLASDETAQISLDGGATWANLIVSGGSWSYVDGRVLTDGSHEYRVRVVDTAGNLAAFDARTVVIDTSTPTAGNAVAITAYADDVEPNAGDYASGTSTNDTTPVLKGTVSGLKTGEVVQILEGGVLLGTAAVNGTAWEFKLPTLADASTHTYTAAIASAAGTRGTTSANLTLTVDATAPTDAPVVDSVIDNVDPVQGPIAQGDTSNDARPELKGSGAEPNGTVNVYDNGVLIGSTKADASGKWSFEPASGKELADGVHSLRVSSVDAAGNEGPKSAPLVFSIDTVAPSQTVTLSRAIDNVDPVSGSIPANGSTNDDSPRLEGTLSAALGRSEQLRVFRNGVHVGNATVSGTDWVFNDIGLANGTTYTYEARVMDMAGNAGAASNSLRFTVITSTVTQAMQIVRVQDNVEPGRGAVADGGTTNDADPVLIGSISAALNTGEVVEVLRNGAVIGTATVTNTSWRFFDKGLTDGATYKYTARVVSAGGNQGAESLAHSITVDLTAPVQKVAITDFTDDRDPQTGNFASGSTTNDATPQLNGTLSAPLAANEVVAVYRNGTRIGVAAVSGNAWSFEDKGLDDGNTYRYTARVEDAAGNQGSASAEFTLTVDRTAPATTPFIDSAMDDVAPVTGAIASRGTTNDARPELKGSGAEPNGTVHIYDNGTLIGTATADASGNWSFTPAAGKELADGLHRLTARNVDAAGNEGSQSTAVVFTVDTIAPTGAPSIDRAVDDVAPVTGAIASGGMTNDARPELRGTGTEPNGMVNIYDNGKLIGSTTADSSGKWSFTPEAGKELVDGAHSFVASNVDAAGNEGPKSAALVFTVDTLPPPVATLSLANYSDSFPSAGTLAANQSSDRNSTDNTFDLVLTGADASIARYEVSTDGGQNWKSTTAAQSGLSDGKYLFRASLTDAAGNTTAAANSIEVNVDRTGPALDLQRLNSAVIAGTAEAGALVTIDVGNNGSIEGSVVADAGGNWAWTPSASLSANTVVAAVAYDLAGNASSKGMQAVDATPPVITIQKSDGKRFSGTTSDADTPVASPTASRPITVTLSVDKNADGTIDYVLPFTATVTADGAWSIDASAAPVNVGAIVTAVAQDYAGNRSTPAAVTVGGGTSKMYGSTSNDNFGYDVQAIGDFNADGYNDFAVVSPHGSSAARAANAWSVSILYGSKQGLPDLSSVANLPGTDGLKIYTSGSISDSNILTAVQGYGDVNGDGYSDVIVYDDNLNSDWVIFGRSSANAGSSPVSVDVKTIISSGGNSDGVAIVQRAGSTWFGAGGALVDVNGDGYADIVMQDWNQGTGRAGTAIIYGHAGAAGSAEWANYYVGFGSTYPSSYVSDSSSSSTESYRPHSVIYNDSTNGYPVNVMNIGDINGDGFADFAYSLYNARNPVTSYSNAGAIQVIYGKAGGLPQDYSLQTDYTNTANGFRVYGEQADQYLGTYIDPEPYGYLSNTGMPTSSGDVNGDGIADLIIGSPQYGPNAGDQKGPGRVYVVYGKAAGAKSDINLASLSPSDGFVITASDSSADAMFGNGTSVGDFNGDGIDDIAIGAPLADVKGMINNGAVYIVYGQQGGYSGTVSVAAAYWGDRSANSTNVTYEQNGNANSGSMLGVNVALSDLNGDGQADLALGSPYKGQPWSTANGYLDVVYASAFNFTNSLTVGDDVIAATAGKDRLSGGAGNDVITGVGAGDSAYGGAGNDTIHITEIAGVVRVDGGLGVDTLVADASNLTLDLSQLGLKVQGFENFDLGTGAANTGNTLKLRLTDVLSQQSSVGNGTGQGHLRVTGDSGDTVQLLHGTDSWSVTGSTSAGGVNYSIYHNSNLSAANTLGDIWIQQGITVI</sequence>
<dbReference type="Gene3D" id="3.30.420.430">
    <property type="match status" value="7"/>
</dbReference>
<feature type="domain" description="Bacterial Ig" evidence="5">
    <location>
        <begin position="658"/>
        <end position="735"/>
    </location>
</feature>
<feature type="domain" description="Bacterial Ig-like" evidence="6">
    <location>
        <begin position="4500"/>
        <end position="4590"/>
    </location>
</feature>
<dbReference type="GO" id="GO:0008305">
    <property type="term" value="C:integrin complex"/>
    <property type="evidence" value="ECO:0007669"/>
    <property type="project" value="TreeGrafter"/>
</dbReference>
<feature type="domain" description="Bacterial Ig-like" evidence="6">
    <location>
        <begin position="5371"/>
        <end position="5450"/>
    </location>
</feature>
<feature type="region of interest" description="Disordered" evidence="4">
    <location>
        <begin position="2899"/>
        <end position="2933"/>
    </location>
</feature>
<feature type="domain" description="Bacterial Ig" evidence="5">
    <location>
        <begin position="748"/>
        <end position="817"/>
    </location>
</feature>
<feature type="domain" description="Bacterial Ig-like" evidence="6">
    <location>
        <begin position="5142"/>
        <end position="5233"/>
    </location>
</feature>
<dbReference type="Gene3D" id="2.60.40.10">
    <property type="entry name" value="Immunoglobulins"/>
    <property type="match status" value="57"/>
</dbReference>
<dbReference type="Pfam" id="PF17936">
    <property type="entry name" value="Big_6"/>
    <property type="match status" value="32"/>
</dbReference>
<evidence type="ECO:0000259" key="6">
    <source>
        <dbReference type="Pfam" id="PF19077"/>
    </source>
</evidence>
<feature type="domain" description="Bacterial Ig" evidence="5">
    <location>
        <begin position="1232"/>
        <end position="1309"/>
    </location>
</feature>
<feature type="domain" description="Bacterial Ig" evidence="5">
    <location>
        <begin position="2215"/>
        <end position="2294"/>
    </location>
</feature>
<dbReference type="InterPro" id="IPR028994">
    <property type="entry name" value="Integrin_alpha_N"/>
</dbReference>
<dbReference type="PANTHER" id="PTHR23220">
    <property type="entry name" value="INTEGRIN ALPHA"/>
    <property type="match status" value="1"/>
</dbReference>
<dbReference type="InterPro" id="IPR041498">
    <property type="entry name" value="Big_6"/>
</dbReference>
<dbReference type="RefSeq" id="WP_184634376.1">
    <property type="nucleotide sequence ID" value="NZ_JACIFZ010000001.1"/>
</dbReference>
<feature type="domain" description="Bacterial Ig-like" evidence="6">
    <location>
        <begin position="4284"/>
        <end position="4372"/>
    </location>
</feature>
<feature type="region of interest" description="Disordered" evidence="4">
    <location>
        <begin position="6185"/>
        <end position="6205"/>
    </location>
</feature>
<dbReference type="EMBL" id="JACIFZ010000001">
    <property type="protein sequence ID" value="MBB4219274.1"/>
    <property type="molecule type" value="Genomic_DNA"/>
</dbReference>
<evidence type="ECO:0000259" key="5">
    <source>
        <dbReference type="Pfam" id="PF17936"/>
    </source>
</evidence>
<evidence type="ECO:0000256" key="3">
    <source>
        <dbReference type="ARBA" id="ARBA00023180"/>
    </source>
</evidence>
<dbReference type="GO" id="GO:0005509">
    <property type="term" value="F:calcium ion binding"/>
    <property type="evidence" value="ECO:0007669"/>
    <property type="project" value="InterPro"/>
</dbReference>
<feature type="region of interest" description="Disordered" evidence="4">
    <location>
        <begin position="1953"/>
        <end position="1985"/>
    </location>
</feature>
<feature type="compositionally biased region" description="Polar residues" evidence="4">
    <location>
        <begin position="2365"/>
        <end position="2379"/>
    </location>
</feature>
<feature type="compositionally biased region" description="Gly residues" evidence="4">
    <location>
        <begin position="134"/>
        <end position="144"/>
    </location>
</feature>
<reference evidence="8 9" key="1">
    <citation type="submission" date="2020-08" db="EMBL/GenBank/DDBJ databases">
        <title>Genomic Encyclopedia of Type Strains, Phase IV (KMG-V): Genome sequencing to study the core and pangenomes of soil and plant-associated prokaryotes.</title>
        <authorList>
            <person name="Whitman W."/>
        </authorList>
    </citation>
    <scope>NUCLEOTIDE SEQUENCE [LARGE SCALE GENOMIC DNA]</scope>
    <source>
        <strain evidence="8 9">34/80</strain>
    </source>
</reference>
<dbReference type="Gene3D" id="2.130.10.130">
    <property type="entry name" value="Integrin alpha, N-terminal"/>
    <property type="match status" value="3"/>
</dbReference>
<dbReference type="InterPro" id="IPR013517">
    <property type="entry name" value="FG-GAP"/>
</dbReference>
<feature type="region of interest" description="Disordered" evidence="4">
    <location>
        <begin position="2283"/>
        <end position="2311"/>
    </location>
</feature>
<feature type="domain" description="Bacterial Ig" evidence="5">
    <location>
        <begin position="2380"/>
        <end position="2457"/>
    </location>
</feature>
<feature type="region of interest" description="Disordered" evidence="4">
    <location>
        <begin position="4937"/>
        <end position="4959"/>
    </location>
</feature>
<feature type="domain" description="Bacterial Ig-like" evidence="6">
    <location>
        <begin position="5682"/>
        <end position="5773"/>
    </location>
</feature>
<dbReference type="PROSITE" id="PS00330">
    <property type="entry name" value="HEMOLYSIN_CALCIUM"/>
    <property type="match status" value="1"/>
</dbReference>
<dbReference type="NCBIfam" id="NF033677">
    <property type="entry name" value="biofilm_BapA_N"/>
    <property type="match status" value="1"/>
</dbReference>
<feature type="domain" description="Bacterial Ig-like" evidence="6">
    <location>
        <begin position="5033"/>
        <end position="5129"/>
    </location>
</feature>
<feature type="region of interest" description="Disordered" evidence="4">
    <location>
        <begin position="1216"/>
        <end position="1236"/>
    </location>
</feature>
<feature type="domain" description="Bacterial Ig-like" evidence="6">
    <location>
        <begin position="3023"/>
        <end position="3097"/>
    </location>
</feature>
<feature type="domain" description="Bacterial Ig-like" evidence="6">
    <location>
        <begin position="3651"/>
        <end position="3726"/>
    </location>
</feature>
<dbReference type="InterPro" id="IPR013783">
    <property type="entry name" value="Ig-like_fold"/>
</dbReference>
<feature type="domain" description="Bacterial Ig-like" evidence="6">
    <location>
        <begin position="2913"/>
        <end position="2997"/>
    </location>
</feature>
<feature type="region of interest" description="Disordered" evidence="4">
    <location>
        <begin position="2205"/>
        <end position="2228"/>
    </location>
</feature>
<feature type="domain" description="Bacterial Ig" evidence="5">
    <location>
        <begin position="413"/>
        <end position="490"/>
    </location>
</feature>
<feature type="domain" description="Bacterial Ig-like" evidence="6">
    <location>
        <begin position="4942"/>
        <end position="5022"/>
    </location>
</feature>
<feature type="domain" description="Bacterial Ig" evidence="5">
    <location>
        <begin position="494"/>
        <end position="571"/>
    </location>
</feature>
<feature type="domain" description="Bacterial Ig" evidence="5">
    <location>
        <begin position="2461"/>
        <end position="2539"/>
    </location>
</feature>
<feature type="domain" description="Bacterial Ig" evidence="5">
    <location>
        <begin position="2625"/>
        <end position="2703"/>
    </location>
</feature>
<dbReference type="GO" id="GO:0033627">
    <property type="term" value="P:cell adhesion mediated by integrin"/>
    <property type="evidence" value="ECO:0007669"/>
    <property type="project" value="TreeGrafter"/>
</dbReference>
<keyword evidence="1" id="KW-0732">Signal</keyword>
<feature type="domain" description="Bacterial Ig" evidence="5">
    <location>
        <begin position="576"/>
        <end position="652"/>
    </location>
</feature>
<dbReference type="Pfam" id="PF22783">
    <property type="entry name" value="BapA_N"/>
    <property type="match status" value="1"/>
</dbReference>
<feature type="domain" description="Bacterial Ig" evidence="5">
    <location>
        <begin position="2543"/>
        <end position="2621"/>
    </location>
</feature>
<gene>
    <name evidence="8" type="ORF">GGD71_000021</name>
</gene>
<dbReference type="SUPFAM" id="SSF51120">
    <property type="entry name" value="beta-Roll"/>
    <property type="match status" value="1"/>
</dbReference>
<dbReference type="InterPro" id="IPR001343">
    <property type="entry name" value="Hemolysn_Ca-bd"/>
</dbReference>
<dbReference type="GO" id="GO:0009897">
    <property type="term" value="C:external side of plasma membrane"/>
    <property type="evidence" value="ECO:0007669"/>
    <property type="project" value="TreeGrafter"/>
</dbReference>